<protein>
    <submittedName>
        <fullName evidence="1">Uncharacterized protein</fullName>
    </submittedName>
</protein>
<dbReference type="Proteomes" id="UP001159363">
    <property type="component" value="Chromosome 7"/>
</dbReference>
<organism evidence="1 2">
    <name type="scientific">Dryococelus australis</name>
    <dbReference type="NCBI Taxonomy" id="614101"/>
    <lineage>
        <taxon>Eukaryota</taxon>
        <taxon>Metazoa</taxon>
        <taxon>Ecdysozoa</taxon>
        <taxon>Arthropoda</taxon>
        <taxon>Hexapoda</taxon>
        <taxon>Insecta</taxon>
        <taxon>Pterygota</taxon>
        <taxon>Neoptera</taxon>
        <taxon>Polyneoptera</taxon>
        <taxon>Phasmatodea</taxon>
        <taxon>Verophasmatodea</taxon>
        <taxon>Anareolatae</taxon>
        <taxon>Phasmatidae</taxon>
        <taxon>Eurycanthinae</taxon>
        <taxon>Dryococelus</taxon>
    </lineage>
</organism>
<sequence length="104" mass="11998">MYDNEVSLILIMCSGARLPCAHQCNVTGRDLKFQYIVDVNENFTRISPTDFENFLTEVGPKISTMETRSLPLEIHIQAGSICLEYRNNQMDRFSHTFLQHLSKN</sequence>
<evidence type="ECO:0000313" key="2">
    <source>
        <dbReference type="Proteomes" id="UP001159363"/>
    </source>
</evidence>
<name>A0ABQ9GZ53_9NEOP</name>
<evidence type="ECO:0000313" key="1">
    <source>
        <dbReference type="EMBL" id="KAJ8877282.1"/>
    </source>
</evidence>
<dbReference type="EMBL" id="JARBHB010000008">
    <property type="protein sequence ID" value="KAJ8877282.1"/>
    <property type="molecule type" value="Genomic_DNA"/>
</dbReference>
<accession>A0ABQ9GZ53</accession>
<reference evidence="1 2" key="1">
    <citation type="submission" date="2023-02" db="EMBL/GenBank/DDBJ databases">
        <title>LHISI_Scaffold_Assembly.</title>
        <authorList>
            <person name="Stuart O.P."/>
            <person name="Cleave R."/>
            <person name="Magrath M.J.L."/>
            <person name="Mikheyev A.S."/>
        </authorList>
    </citation>
    <scope>NUCLEOTIDE SEQUENCE [LARGE SCALE GENOMIC DNA]</scope>
    <source>
        <strain evidence="1">Daus_M_001</strain>
        <tissue evidence="1">Leg muscle</tissue>
    </source>
</reference>
<keyword evidence="2" id="KW-1185">Reference proteome</keyword>
<gene>
    <name evidence="1" type="ORF">PR048_021736</name>
</gene>
<comment type="caution">
    <text evidence="1">The sequence shown here is derived from an EMBL/GenBank/DDBJ whole genome shotgun (WGS) entry which is preliminary data.</text>
</comment>
<proteinExistence type="predicted"/>